<dbReference type="Proteomes" id="UP000054270">
    <property type="component" value="Unassembled WGS sequence"/>
</dbReference>
<dbReference type="EMBL" id="KN817551">
    <property type="protein sequence ID" value="KJA22282.1"/>
    <property type="molecule type" value="Genomic_DNA"/>
</dbReference>
<evidence type="ECO:0000313" key="2">
    <source>
        <dbReference type="EMBL" id="KJA22282.1"/>
    </source>
</evidence>
<accession>A0A0D2L5Z3</accession>
<sequence length="141" mass="15199">MVSILQVARWTLPSLAHSFRLRTHSVHAPEMPCVDQGPLPARTPSHLLRPCAEALSVHGACHPIRPPQPSTSSHHPPSGHRASALSAPSARPLAQAAIPHTRGRQRRLQCIRMLSLRVVVAKEDGLCACGCASFFSACRNS</sequence>
<evidence type="ECO:0000313" key="3">
    <source>
        <dbReference type="Proteomes" id="UP000054270"/>
    </source>
</evidence>
<protein>
    <submittedName>
        <fullName evidence="2">Uncharacterized protein</fullName>
    </submittedName>
</protein>
<proteinExistence type="predicted"/>
<keyword evidence="3" id="KW-1185">Reference proteome</keyword>
<feature type="compositionally biased region" description="Low complexity" evidence="1">
    <location>
        <begin position="70"/>
        <end position="97"/>
    </location>
</feature>
<evidence type="ECO:0000256" key="1">
    <source>
        <dbReference type="SAM" id="MobiDB-lite"/>
    </source>
</evidence>
<feature type="region of interest" description="Disordered" evidence="1">
    <location>
        <begin position="62"/>
        <end position="100"/>
    </location>
</feature>
<name>A0A0D2L5Z3_HYPSF</name>
<reference evidence="3" key="1">
    <citation type="submission" date="2014-04" db="EMBL/GenBank/DDBJ databases">
        <title>Evolutionary Origins and Diversification of the Mycorrhizal Mutualists.</title>
        <authorList>
            <consortium name="DOE Joint Genome Institute"/>
            <consortium name="Mycorrhizal Genomics Consortium"/>
            <person name="Kohler A."/>
            <person name="Kuo A."/>
            <person name="Nagy L.G."/>
            <person name="Floudas D."/>
            <person name="Copeland A."/>
            <person name="Barry K.W."/>
            <person name="Cichocki N."/>
            <person name="Veneault-Fourrey C."/>
            <person name="LaButti K."/>
            <person name="Lindquist E.A."/>
            <person name="Lipzen A."/>
            <person name="Lundell T."/>
            <person name="Morin E."/>
            <person name="Murat C."/>
            <person name="Riley R."/>
            <person name="Ohm R."/>
            <person name="Sun H."/>
            <person name="Tunlid A."/>
            <person name="Henrissat B."/>
            <person name="Grigoriev I.V."/>
            <person name="Hibbett D.S."/>
            <person name="Martin F."/>
        </authorList>
    </citation>
    <scope>NUCLEOTIDE SEQUENCE [LARGE SCALE GENOMIC DNA]</scope>
    <source>
        <strain evidence="3">FD-334 SS-4</strain>
    </source>
</reference>
<gene>
    <name evidence="2" type="ORF">HYPSUDRAFT_662125</name>
</gene>
<dbReference type="AlphaFoldDB" id="A0A0D2L5Z3"/>
<organism evidence="2 3">
    <name type="scientific">Hypholoma sublateritium (strain FD-334 SS-4)</name>
    <dbReference type="NCBI Taxonomy" id="945553"/>
    <lineage>
        <taxon>Eukaryota</taxon>
        <taxon>Fungi</taxon>
        <taxon>Dikarya</taxon>
        <taxon>Basidiomycota</taxon>
        <taxon>Agaricomycotina</taxon>
        <taxon>Agaricomycetes</taxon>
        <taxon>Agaricomycetidae</taxon>
        <taxon>Agaricales</taxon>
        <taxon>Agaricineae</taxon>
        <taxon>Strophariaceae</taxon>
        <taxon>Hypholoma</taxon>
    </lineage>
</organism>